<evidence type="ECO:0000313" key="2">
    <source>
        <dbReference type="EMBL" id="OHB12616.1"/>
    </source>
</evidence>
<accession>A0A1G2UTD8</accession>
<dbReference type="AlphaFoldDB" id="A0A1G2UTD8"/>
<evidence type="ECO:0000259" key="1">
    <source>
        <dbReference type="Pfam" id="PF24749"/>
    </source>
</evidence>
<organism evidence="2 3">
    <name type="scientific">Candidatus Zambryskibacteria bacterium RIFCSPLOWO2_12_39_8</name>
    <dbReference type="NCBI Taxonomy" id="1802774"/>
    <lineage>
        <taxon>Bacteria</taxon>
        <taxon>Candidatus Zambryskiibacteriota</taxon>
    </lineage>
</organism>
<name>A0A1G2UTD8_9BACT</name>
<sequence>MNSVKTKKETYIKCLRCSDEILSNTHKNLTHCKCKAIWVDGCEGYIRIGGKKEDYTEIQK</sequence>
<dbReference type="EMBL" id="MHWR01000036">
    <property type="protein sequence ID" value="OHB12616.1"/>
    <property type="molecule type" value="Genomic_DNA"/>
</dbReference>
<dbReference type="InterPro" id="IPR056112">
    <property type="entry name" value="DUF7695"/>
</dbReference>
<proteinExistence type="predicted"/>
<gene>
    <name evidence="2" type="ORF">A2Y49_01175</name>
</gene>
<evidence type="ECO:0000313" key="3">
    <source>
        <dbReference type="Proteomes" id="UP000177154"/>
    </source>
</evidence>
<protein>
    <recommendedName>
        <fullName evidence="1">DUF7695 domain-containing protein</fullName>
    </recommendedName>
</protein>
<dbReference type="Proteomes" id="UP000177154">
    <property type="component" value="Unassembled WGS sequence"/>
</dbReference>
<reference evidence="2 3" key="1">
    <citation type="journal article" date="2016" name="Nat. Commun.">
        <title>Thousands of microbial genomes shed light on interconnected biogeochemical processes in an aquifer system.</title>
        <authorList>
            <person name="Anantharaman K."/>
            <person name="Brown C.T."/>
            <person name="Hug L.A."/>
            <person name="Sharon I."/>
            <person name="Castelle C.J."/>
            <person name="Probst A.J."/>
            <person name="Thomas B.C."/>
            <person name="Singh A."/>
            <person name="Wilkins M.J."/>
            <person name="Karaoz U."/>
            <person name="Brodie E.L."/>
            <person name="Williams K.H."/>
            <person name="Hubbard S.S."/>
            <person name="Banfield J.F."/>
        </authorList>
    </citation>
    <scope>NUCLEOTIDE SEQUENCE [LARGE SCALE GENOMIC DNA]</scope>
</reference>
<comment type="caution">
    <text evidence="2">The sequence shown here is derived from an EMBL/GenBank/DDBJ whole genome shotgun (WGS) entry which is preliminary data.</text>
</comment>
<feature type="domain" description="DUF7695" evidence="1">
    <location>
        <begin position="11"/>
        <end position="56"/>
    </location>
</feature>
<dbReference type="Pfam" id="PF24749">
    <property type="entry name" value="DUF7695"/>
    <property type="match status" value="1"/>
</dbReference>